<dbReference type="AlphaFoldDB" id="A0A3B1CB72"/>
<name>A0A3B1CB72_9ZZZZ</name>
<reference evidence="1" key="1">
    <citation type="submission" date="2018-06" db="EMBL/GenBank/DDBJ databases">
        <authorList>
            <person name="Zhirakovskaya E."/>
        </authorList>
    </citation>
    <scope>NUCLEOTIDE SEQUENCE</scope>
</reference>
<protein>
    <submittedName>
        <fullName evidence="1">Uncharacterized protein</fullName>
    </submittedName>
</protein>
<gene>
    <name evidence="1" type="ORF">MNBD_NITROSPINAE04-1195</name>
</gene>
<sequence>MIIYLKADYTVIGKLSYSEKPIITFSVPNDSKFPVMVILNSENNTVEASTQFEVSEELHKEIEAYFTNND</sequence>
<evidence type="ECO:0000313" key="1">
    <source>
        <dbReference type="EMBL" id="VAX15915.1"/>
    </source>
</evidence>
<organism evidence="1">
    <name type="scientific">hydrothermal vent metagenome</name>
    <dbReference type="NCBI Taxonomy" id="652676"/>
    <lineage>
        <taxon>unclassified sequences</taxon>
        <taxon>metagenomes</taxon>
        <taxon>ecological metagenomes</taxon>
    </lineage>
</organism>
<dbReference type="EMBL" id="UOGA01000050">
    <property type="protein sequence ID" value="VAX15915.1"/>
    <property type="molecule type" value="Genomic_DNA"/>
</dbReference>
<accession>A0A3B1CB72</accession>
<proteinExistence type="predicted"/>